<keyword evidence="4 11" id="KW-0812">Transmembrane</keyword>
<dbReference type="GO" id="GO:0015280">
    <property type="term" value="F:ligand-gated sodium channel activity"/>
    <property type="evidence" value="ECO:0007669"/>
    <property type="project" value="TreeGrafter"/>
</dbReference>
<keyword evidence="8" id="KW-0472">Membrane</keyword>
<evidence type="ECO:0000256" key="9">
    <source>
        <dbReference type="ARBA" id="ARBA00023201"/>
    </source>
</evidence>
<evidence type="ECO:0000313" key="13">
    <source>
        <dbReference type="Proteomes" id="UP000507470"/>
    </source>
</evidence>
<keyword evidence="10 11" id="KW-0407">Ion channel</keyword>
<evidence type="ECO:0000256" key="3">
    <source>
        <dbReference type="ARBA" id="ARBA00022461"/>
    </source>
</evidence>
<organism evidence="12 13">
    <name type="scientific">Mytilus coruscus</name>
    <name type="common">Sea mussel</name>
    <dbReference type="NCBI Taxonomy" id="42192"/>
    <lineage>
        <taxon>Eukaryota</taxon>
        <taxon>Metazoa</taxon>
        <taxon>Spiralia</taxon>
        <taxon>Lophotrochozoa</taxon>
        <taxon>Mollusca</taxon>
        <taxon>Bivalvia</taxon>
        <taxon>Autobranchia</taxon>
        <taxon>Pteriomorphia</taxon>
        <taxon>Mytilida</taxon>
        <taxon>Mytiloidea</taxon>
        <taxon>Mytilidae</taxon>
        <taxon>Mytilinae</taxon>
        <taxon>Mytilus</taxon>
    </lineage>
</organism>
<reference evidence="12 13" key="1">
    <citation type="submission" date="2020-06" db="EMBL/GenBank/DDBJ databases">
        <authorList>
            <person name="Li R."/>
            <person name="Bekaert M."/>
        </authorList>
    </citation>
    <scope>NUCLEOTIDE SEQUENCE [LARGE SCALE GENOMIC DNA]</scope>
    <source>
        <strain evidence="13">wild</strain>
    </source>
</reference>
<gene>
    <name evidence="12" type="ORF">MCOR_31454</name>
</gene>
<dbReference type="GO" id="GO:0005886">
    <property type="term" value="C:plasma membrane"/>
    <property type="evidence" value="ECO:0007669"/>
    <property type="project" value="TreeGrafter"/>
</dbReference>
<dbReference type="Pfam" id="PF00858">
    <property type="entry name" value="ASC"/>
    <property type="match status" value="2"/>
</dbReference>
<sequence>MIYSIIPSYTRWRSTRYGNCYTFELQTDVGIIDGVEGGINLFFNLEIHENTTTDFEPGIRFVVHPRGVIAMPLDEGMTIRGGEKAIIGVVQACRKLCRETIIQENCGCYEFDESITLRTPSPLPDTCRPTNWDCFLRVQGEFAANPSKYCDCPVACRETNFVLSDEREPAFKSNSLDDRSELDMMKNHICRTIYGALSLRNCPLNRLVRQNTLTCVLYIASTLDNFVKIKLYFKEPTYDIWSEEAAYDQIQMLADIGGSLGLFIGASVLSLGELLEVFGMCVKALIRKKKNAIHTVDQNPKTEHRCGDEKVTLENIDCTNDNVETK</sequence>
<keyword evidence="7 11" id="KW-0406">Ion transport</keyword>
<dbReference type="AlphaFoldDB" id="A0A6J8CPC9"/>
<evidence type="ECO:0000256" key="8">
    <source>
        <dbReference type="ARBA" id="ARBA00023136"/>
    </source>
</evidence>
<keyword evidence="9 11" id="KW-0739">Sodium transport</keyword>
<evidence type="ECO:0008006" key="14">
    <source>
        <dbReference type="Google" id="ProtNLM"/>
    </source>
</evidence>
<evidence type="ECO:0000256" key="7">
    <source>
        <dbReference type="ARBA" id="ARBA00023065"/>
    </source>
</evidence>
<keyword evidence="2 11" id="KW-0813">Transport</keyword>
<evidence type="ECO:0000313" key="12">
    <source>
        <dbReference type="EMBL" id="CAC5396954.1"/>
    </source>
</evidence>
<dbReference type="OrthoDB" id="6021021at2759"/>
<evidence type="ECO:0000256" key="10">
    <source>
        <dbReference type="ARBA" id="ARBA00023303"/>
    </source>
</evidence>
<evidence type="ECO:0000256" key="2">
    <source>
        <dbReference type="ARBA" id="ARBA00022448"/>
    </source>
</evidence>
<keyword evidence="13" id="KW-1185">Reference proteome</keyword>
<evidence type="ECO:0000256" key="11">
    <source>
        <dbReference type="RuleBase" id="RU000679"/>
    </source>
</evidence>
<comment type="subcellular location">
    <subcellularLocation>
        <location evidence="1">Membrane</location>
        <topology evidence="1">Multi-pass membrane protein</topology>
    </subcellularLocation>
</comment>
<evidence type="ECO:0000256" key="6">
    <source>
        <dbReference type="ARBA" id="ARBA00023053"/>
    </source>
</evidence>
<dbReference type="InterPro" id="IPR001873">
    <property type="entry name" value="ENaC"/>
</dbReference>
<comment type="similarity">
    <text evidence="11">Belongs to the amiloride-sensitive sodium channel (TC 1.A.6) family.</text>
</comment>
<keyword evidence="5" id="KW-1133">Transmembrane helix</keyword>
<evidence type="ECO:0000256" key="4">
    <source>
        <dbReference type="ARBA" id="ARBA00022692"/>
    </source>
</evidence>
<dbReference type="PRINTS" id="PR01078">
    <property type="entry name" value="AMINACHANNEL"/>
</dbReference>
<keyword evidence="3 11" id="KW-0894">Sodium channel</keyword>
<accession>A0A6J8CPC9</accession>
<keyword evidence="6" id="KW-0915">Sodium</keyword>
<evidence type="ECO:0000256" key="1">
    <source>
        <dbReference type="ARBA" id="ARBA00004141"/>
    </source>
</evidence>
<proteinExistence type="inferred from homology"/>
<protein>
    <recommendedName>
        <fullName evidence="14">SCNN1B</fullName>
    </recommendedName>
</protein>
<dbReference type="Gene3D" id="1.10.287.770">
    <property type="entry name" value="YojJ-like"/>
    <property type="match status" value="1"/>
</dbReference>
<dbReference type="EMBL" id="CACVKT020005663">
    <property type="protein sequence ID" value="CAC5396954.1"/>
    <property type="molecule type" value="Genomic_DNA"/>
</dbReference>
<dbReference type="Proteomes" id="UP000507470">
    <property type="component" value="Unassembled WGS sequence"/>
</dbReference>
<evidence type="ECO:0000256" key="5">
    <source>
        <dbReference type="ARBA" id="ARBA00022989"/>
    </source>
</evidence>
<dbReference type="PANTHER" id="PTHR11690">
    <property type="entry name" value="AMILORIDE-SENSITIVE SODIUM CHANNEL-RELATED"/>
    <property type="match status" value="1"/>
</dbReference>
<name>A0A6J8CPC9_MYTCO</name>